<dbReference type="InterPro" id="IPR025161">
    <property type="entry name" value="IS402-like_dom"/>
</dbReference>
<feature type="domain" description="Insertion element IS402-like" evidence="2">
    <location>
        <begin position="6"/>
        <end position="77"/>
    </location>
</feature>
<reference evidence="3 4" key="1">
    <citation type="submission" date="2019-02" db="EMBL/GenBank/DDBJ databases">
        <title>The genomic architecture of introgression among sibling species of bacteria.</title>
        <authorList>
            <person name="Cavassim M.I.A."/>
            <person name="Moeskjaer S."/>
            <person name="Moslemi C."/>
            <person name="Fields B."/>
            <person name="Bachmann A."/>
            <person name="Vilhjalmsson B."/>
            <person name="Schierup M.H."/>
            <person name="Young J.P.W."/>
            <person name="Andersen S.U."/>
        </authorList>
    </citation>
    <scope>NUCLEOTIDE SEQUENCE [LARGE SCALE GENOMIC DNA]</scope>
    <source>
        <strain evidence="3 4">SM145A</strain>
    </source>
</reference>
<dbReference type="GO" id="GO:0004803">
    <property type="term" value="F:transposase activity"/>
    <property type="evidence" value="ECO:0007669"/>
    <property type="project" value="InterPro"/>
</dbReference>
<feature type="domain" description="Transposase IS4-like" evidence="1">
    <location>
        <begin position="85"/>
        <end position="244"/>
    </location>
</feature>
<name>A0A4Q8XYZ5_RHILE</name>
<evidence type="ECO:0000259" key="1">
    <source>
        <dbReference type="Pfam" id="PF01609"/>
    </source>
</evidence>
<protein>
    <submittedName>
        <fullName evidence="3">IS5 family transposase</fullName>
    </submittedName>
</protein>
<dbReference type="SUPFAM" id="SSF53098">
    <property type="entry name" value="Ribonuclease H-like"/>
    <property type="match status" value="1"/>
</dbReference>
<dbReference type="RefSeq" id="WP_130749762.1">
    <property type="nucleotide sequence ID" value="NZ_SIPC01000001.1"/>
</dbReference>
<dbReference type="GO" id="GO:0003677">
    <property type="term" value="F:DNA binding"/>
    <property type="evidence" value="ECO:0007669"/>
    <property type="project" value="InterPro"/>
</dbReference>
<dbReference type="InterPro" id="IPR002559">
    <property type="entry name" value="Transposase_11"/>
</dbReference>
<evidence type="ECO:0000313" key="3">
    <source>
        <dbReference type="EMBL" id="TAX71997.1"/>
    </source>
</evidence>
<evidence type="ECO:0000313" key="4">
    <source>
        <dbReference type="Proteomes" id="UP000293652"/>
    </source>
</evidence>
<dbReference type="Proteomes" id="UP000293652">
    <property type="component" value="Unassembled WGS sequence"/>
</dbReference>
<accession>A0A4Q8XYZ5</accession>
<evidence type="ECO:0000259" key="2">
    <source>
        <dbReference type="Pfam" id="PF13340"/>
    </source>
</evidence>
<dbReference type="GO" id="GO:0006313">
    <property type="term" value="P:DNA transposition"/>
    <property type="evidence" value="ECO:0007669"/>
    <property type="project" value="InterPro"/>
</dbReference>
<dbReference type="EMBL" id="SIPC01000001">
    <property type="protein sequence ID" value="TAX71997.1"/>
    <property type="molecule type" value="Genomic_DNA"/>
</dbReference>
<dbReference type="Pfam" id="PF01609">
    <property type="entry name" value="DDE_Tnp_1"/>
    <property type="match status" value="1"/>
</dbReference>
<dbReference type="AlphaFoldDB" id="A0A4Q8XYZ5"/>
<dbReference type="InterPro" id="IPR012337">
    <property type="entry name" value="RNaseH-like_sf"/>
</dbReference>
<dbReference type="Pfam" id="PF13340">
    <property type="entry name" value="DUF4096"/>
    <property type="match status" value="1"/>
</dbReference>
<dbReference type="NCBIfam" id="NF033580">
    <property type="entry name" value="transpos_IS5_3"/>
    <property type="match status" value="1"/>
</dbReference>
<gene>
    <name evidence="3" type="ORF">ELI03_09710</name>
</gene>
<dbReference type="PANTHER" id="PTHR30007">
    <property type="entry name" value="PHP DOMAIN PROTEIN"/>
    <property type="match status" value="1"/>
</dbReference>
<organism evidence="3 4">
    <name type="scientific">Rhizobium leguminosarum</name>
    <dbReference type="NCBI Taxonomy" id="384"/>
    <lineage>
        <taxon>Bacteria</taxon>
        <taxon>Pseudomonadati</taxon>
        <taxon>Pseudomonadota</taxon>
        <taxon>Alphaproteobacteria</taxon>
        <taxon>Hyphomicrobiales</taxon>
        <taxon>Rhizobiaceae</taxon>
        <taxon>Rhizobium/Agrobacterium group</taxon>
        <taxon>Rhizobium</taxon>
    </lineage>
</organism>
<dbReference type="PANTHER" id="PTHR30007:SF1">
    <property type="entry name" value="BLR1914 PROTEIN"/>
    <property type="match status" value="1"/>
</dbReference>
<proteinExistence type="predicted"/>
<sequence>MSQYDLTDPEWRVIEPLLPNKPRGVPRVDDRRVLNGIFWVLRSGAPWRDVPQRYGPYTTCYNRFRRWMIAGIWDSLMDVIASASHDRITMIDGTSIRVHHSAATLRADHPDRCLGRSRGGLTTKIHALTDGKGLPIKIAITLGHAHDLTAASELLDNLPSGAMLLADKAYDANWLRSKLRAERSWANIPPKSNRKEPIVFSPWLYKKRNLIERFFNKLKYYRRVATRYDKLGMTFLAMTKLACIRIVLRHNESTA</sequence>
<comment type="caution">
    <text evidence="3">The sequence shown here is derived from an EMBL/GenBank/DDBJ whole genome shotgun (WGS) entry which is preliminary data.</text>
</comment>